<name>A0ABN1VEM1_9PSEU</name>
<sequence length="171" mass="18104">MSESSRYPQQPEPHRQAYQPQALHQPQSLGQPQSPGQLSPSLHQSTHNGRVSRLPLVVAAVAGLVLGGGGVGLTWWLTSGPGEAAEADAAAACAVAERVEPGVPSEKSMGEYRRWAAAVELANAAAEEDPALEQFAEAFAKPYLLVRQTMADDTADFRQAVTGMRAACDDL</sequence>
<dbReference type="RefSeq" id="WP_253858822.1">
    <property type="nucleotide sequence ID" value="NZ_BAAALM010000008.1"/>
</dbReference>
<accession>A0ABN1VEM1</accession>
<protein>
    <recommendedName>
        <fullName evidence="5">DUF4129 domain-containing protein</fullName>
    </recommendedName>
</protein>
<evidence type="ECO:0000256" key="1">
    <source>
        <dbReference type="SAM" id="MobiDB-lite"/>
    </source>
</evidence>
<dbReference type="Proteomes" id="UP001500467">
    <property type="component" value="Unassembled WGS sequence"/>
</dbReference>
<feature type="transmembrane region" description="Helical" evidence="2">
    <location>
        <begin position="54"/>
        <end position="77"/>
    </location>
</feature>
<evidence type="ECO:0008006" key="5">
    <source>
        <dbReference type="Google" id="ProtNLM"/>
    </source>
</evidence>
<comment type="caution">
    <text evidence="3">The sequence shown here is derived from an EMBL/GenBank/DDBJ whole genome shotgun (WGS) entry which is preliminary data.</text>
</comment>
<keyword evidence="2" id="KW-1133">Transmembrane helix</keyword>
<gene>
    <name evidence="3" type="ORF">GCM10009675_29690</name>
</gene>
<feature type="compositionally biased region" description="Low complexity" evidence="1">
    <location>
        <begin position="23"/>
        <end position="45"/>
    </location>
</feature>
<organism evidence="3 4">
    <name type="scientific">Prauserella alba</name>
    <dbReference type="NCBI Taxonomy" id="176898"/>
    <lineage>
        <taxon>Bacteria</taxon>
        <taxon>Bacillati</taxon>
        <taxon>Actinomycetota</taxon>
        <taxon>Actinomycetes</taxon>
        <taxon>Pseudonocardiales</taxon>
        <taxon>Pseudonocardiaceae</taxon>
        <taxon>Prauserella</taxon>
    </lineage>
</organism>
<proteinExistence type="predicted"/>
<keyword evidence="4" id="KW-1185">Reference proteome</keyword>
<evidence type="ECO:0000256" key="2">
    <source>
        <dbReference type="SAM" id="Phobius"/>
    </source>
</evidence>
<evidence type="ECO:0000313" key="3">
    <source>
        <dbReference type="EMBL" id="GAA1208050.1"/>
    </source>
</evidence>
<dbReference type="EMBL" id="BAAALM010000008">
    <property type="protein sequence ID" value="GAA1208050.1"/>
    <property type="molecule type" value="Genomic_DNA"/>
</dbReference>
<reference evidence="3 4" key="1">
    <citation type="journal article" date="2019" name="Int. J. Syst. Evol. Microbiol.">
        <title>The Global Catalogue of Microorganisms (GCM) 10K type strain sequencing project: providing services to taxonomists for standard genome sequencing and annotation.</title>
        <authorList>
            <consortium name="The Broad Institute Genomics Platform"/>
            <consortium name="The Broad Institute Genome Sequencing Center for Infectious Disease"/>
            <person name="Wu L."/>
            <person name="Ma J."/>
        </authorList>
    </citation>
    <scope>NUCLEOTIDE SEQUENCE [LARGE SCALE GENOMIC DNA]</scope>
    <source>
        <strain evidence="3 4">JCM 13022</strain>
    </source>
</reference>
<keyword evidence="2" id="KW-0472">Membrane</keyword>
<keyword evidence="2" id="KW-0812">Transmembrane</keyword>
<feature type="region of interest" description="Disordered" evidence="1">
    <location>
        <begin position="1"/>
        <end position="47"/>
    </location>
</feature>
<evidence type="ECO:0000313" key="4">
    <source>
        <dbReference type="Proteomes" id="UP001500467"/>
    </source>
</evidence>